<dbReference type="PANTHER" id="PTHR23231">
    <property type="entry name" value="GERM CELL-LESS PROTEIN"/>
    <property type="match status" value="1"/>
</dbReference>
<feature type="non-terminal residue" evidence="2">
    <location>
        <position position="222"/>
    </location>
</feature>
<reference evidence="2 3" key="1">
    <citation type="submission" date="2013-11" db="EMBL/GenBank/DDBJ databases">
        <title>Genome sequencing of Stegodyphus mimosarum.</title>
        <authorList>
            <person name="Bechsgaard J."/>
        </authorList>
    </citation>
    <scope>NUCLEOTIDE SEQUENCE [LARGE SCALE GENOMIC DNA]</scope>
</reference>
<dbReference type="Proteomes" id="UP000054359">
    <property type="component" value="Unassembled WGS sequence"/>
</dbReference>
<dbReference type="GO" id="GO:0007281">
    <property type="term" value="P:germ cell development"/>
    <property type="evidence" value="ECO:0007669"/>
    <property type="project" value="InterPro"/>
</dbReference>
<accession>A0A087UAX7</accession>
<name>A0A087UAX7_STEMI</name>
<dbReference type="EMBL" id="KK119052">
    <property type="protein sequence ID" value="KFM74516.1"/>
    <property type="molecule type" value="Genomic_DNA"/>
</dbReference>
<proteinExistence type="predicted"/>
<protein>
    <submittedName>
        <fullName evidence="2">Germ cell-less protein-like 1</fullName>
    </submittedName>
</protein>
<dbReference type="AlphaFoldDB" id="A0A087UAX7"/>
<dbReference type="InterPro" id="IPR043380">
    <property type="entry name" value="Gcl-like"/>
</dbReference>
<keyword evidence="3" id="KW-1185">Reference proteome</keyword>
<dbReference type="PANTHER" id="PTHR23231:SF17">
    <property type="entry name" value="BTB DOMAIN-CONTAINING PROTEIN"/>
    <property type="match status" value="1"/>
</dbReference>
<dbReference type="OMA" id="ENEMRPG"/>
<evidence type="ECO:0000313" key="3">
    <source>
        <dbReference type="Proteomes" id="UP000054359"/>
    </source>
</evidence>
<keyword evidence="1" id="KW-0217">Developmental protein</keyword>
<evidence type="ECO:0000256" key="1">
    <source>
        <dbReference type="ARBA" id="ARBA00022473"/>
    </source>
</evidence>
<sequence>MPFLSTNCGCPYQKAFRALRLKHLVVHHVDMEVIESDNIIPVDWFMPIFKIQWYQMLRVEQGADKGPNQVSDEEFMKDCVRCGRVLNTDTQHSWRWTGFNFGFDIVIFYARGTFKLRRYLKTENEMRPGQNPYDSLSLRSEKRHLMYRFGVFSLNKDGKIISKNETSIKTVSLTENEQVTVLNFQTEMKFPLLISANFLLTTPLQSNDEIMPSIRHTSEGYV</sequence>
<gene>
    <name evidence="2" type="ORF">X975_12042</name>
</gene>
<dbReference type="OrthoDB" id="6359943at2759"/>
<evidence type="ECO:0000313" key="2">
    <source>
        <dbReference type="EMBL" id="KFM74516.1"/>
    </source>
</evidence>
<organism evidence="2 3">
    <name type="scientific">Stegodyphus mimosarum</name>
    <name type="common">African social velvet spider</name>
    <dbReference type="NCBI Taxonomy" id="407821"/>
    <lineage>
        <taxon>Eukaryota</taxon>
        <taxon>Metazoa</taxon>
        <taxon>Ecdysozoa</taxon>
        <taxon>Arthropoda</taxon>
        <taxon>Chelicerata</taxon>
        <taxon>Arachnida</taxon>
        <taxon>Araneae</taxon>
        <taxon>Araneomorphae</taxon>
        <taxon>Entelegynae</taxon>
        <taxon>Eresoidea</taxon>
        <taxon>Eresidae</taxon>
        <taxon>Stegodyphus</taxon>
    </lineage>
</organism>